<reference evidence="3" key="1">
    <citation type="submission" date="2014-10" db="EMBL/GenBank/DDBJ databases">
        <authorList>
            <person name="King R."/>
        </authorList>
    </citation>
    <scope>NUCLEOTIDE SEQUENCE [LARGE SCALE GENOMIC DNA]</scope>
    <source>
        <strain evidence="3">A3/5</strain>
    </source>
</reference>
<protein>
    <submittedName>
        <fullName evidence="2">Uncharacterized protein</fullName>
    </submittedName>
</protein>
<dbReference type="GeneID" id="37258858"/>
<evidence type="ECO:0000313" key="2">
    <source>
        <dbReference type="EMBL" id="CEI62783.1"/>
    </source>
</evidence>
<dbReference type="RefSeq" id="XP_025586503.1">
    <property type="nucleotide sequence ID" value="XM_025735837.2"/>
</dbReference>
<keyword evidence="3" id="KW-1185">Reference proteome</keyword>
<feature type="compositionally biased region" description="Basic residues" evidence="1">
    <location>
        <begin position="46"/>
        <end position="61"/>
    </location>
</feature>
<feature type="region of interest" description="Disordered" evidence="1">
    <location>
        <begin position="1"/>
        <end position="72"/>
    </location>
</feature>
<evidence type="ECO:0000313" key="3">
    <source>
        <dbReference type="Proteomes" id="UP000245910"/>
    </source>
</evidence>
<dbReference type="KEGG" id="fvn:FVRRES_07219"/>
<feature type="compositionally biased region" description="Polar residues" evidence="1">
    <location>
        <begin position="1"/>
        <end position="16"/>
    </location>
</feature>
<dbReference type="EMBL" id="LN649230">
    <property type="protein sequence ID" value="CEI62783.1"/>
    <property type="molecule type" value="Genomic_DNA"/>
</dbReference>
<dbReference type="AlphaFoldDB" id="A0A2L2T4Z8"/>
<proteinExistence type="predicted"/>
<name>A0A2L2T4Z8_9HYPO</name>
<feature type="compositionally biased region" description="Basic and acidic residues" evidence="1">
    <location>
        <begin position="24"/>
        <end position="45"/>
    </location>
</feature>
<accession>A0A2L2T4Z8</accession>
<dbReference type="OrthoDB" id="10369188at2759"/>
<sequence length="125" mass="14101">MGLLKPNTNTSAADQRTTTEESLDDKTPNPHIDETSAQEVKPDRKERRKLRSRLRSRHHASSKTTNGRRDDVDLTAHVVVPAPSTLDWVTDWDALKTPLITRQGDVDTQSICVCEDIDRRTVSEP</sequence>
<organism evidence="2 3">
    <name type="scientific">Fusarium venenatum</name>
    <dbReference type="NCBI Taxonomy" id="56646"/>
    <lineage>
        <taxon>Eukaryota</taxon>
        <taxon>Fungi</taxon>
        <taxon>Dikarya</taxon>
        <taxon>Ascomycota</taxon>
        <taxon>Pezizomycotina</taxon>
        <taxon>Sordariomycetes</taxon>
        <taxon>Hypocreomycetidae</taxon>
        <taxon>Hypocreales</taxon>
        <taxon>Nectriaceae</taxon>
        <taxon>Fusarium</taxon>
    </lineage>
</organism>
<dbReference type="Proteomes" id="UP000245910">
    <property type="component" value="Chromosome II"/>
</dbReference>
<evidence type="ECO:0000256" key="1">
    <source>
        <dbReference type="SAM" id="MobiDB-lite"/>
    </source>
</evidence>